<keyword evidence="3" id="KW-1185">Reference proteome</keyword>
<evidence type="ECO:0000313" key="3">
    <source>
        <dbReference type="Proteomes" id="UP000383932"/>
    </source>
</evidence>
<comment type="caution">
    <text evidence="2">The sequence shown here is derived from an EMBL/GenBank/DDBJ whole genome shotgun (WGS) entry which is preliminary data.</text>
</comment>
<dbReference type="Gene3D" id="3.40.50.1820">
    <property type="entry name" value="alpha/beta hydrolase"/>
    <property type="match status" value="1"/>
</dbReference>
<dbReference type="EMBL" id="SSOP01000025">
    <property type="protein sequence ID" value="KAB5594132.1"/>
    <property type="molecule type" value="Genomic_DNA"/>
</dbReference>
<proteinExistence type="predicted"/>
<dbReference type="InterPro" id="IPR029058">
    <property type="entry name" value="AB_hydrolase_fold"/>
</dbReference>
<protein>
    <submittedName>
        <fullName evidence="2">Dienelactone hydrolase family protein</fullName>
    </submittedName>
</protein>
<organism evidence="2 3">
    <name type="scientific">Ceratobasidium theobromae</name>
    <dbReference type="NCBI Taxonomy" id="1582974"/>
    <lineage>
        <taxon>Eukaryota</taxon>
        <taxon>Fungi</taxon>
        <taxon>Dikarya</taxon>
        <taxon>Basidiomycota</taxon>
        <taxon>Agaricomycotina</taxon>
        <taxon>Agaricomycetes</taxon>
        <taxon>Cantharellales</taxon>
        <taxon>Ceratobasidiaceae</taxon>
        <taxon>Ceratobasidium</taxon>
    </lineage>
</organism>
<dbReference type="InterPro" id="IPR002925">
    <property type="entry name" value="Dienelactn_hydro"/>
</dbReference>
<dbReference type="PANTHER" id="PTHR47668:SF1">
    <property type="entry name" value="DIENELACTONE HYDROLASE DOMAIN-CONTAINING PROTEIN-RELATED"/>
    <property type="match status" value="1"/>
</dbReference>
<name>A0A5N5QQU4_9AGAM</name>
<dbReference type="OrthoDB" id="2147163at2759"/>
<reference evidence="2 3" key="1">
    <citation type="journal article" date="2019" name="Fungal Biol. Biotechnol.">
        <title>Draft genome sequence of fastidious pathogen Ceratobasidium theobromae, which causes vascular-streak dieback in Theobroma cacao.</title>
        <authorList>
            <person name="Ali S.S."/>
            <person name="Asman A."/>
            <person name="Shao J."/>
            <person name="Firmansyah A.P."/>
            <person name="Susilo A.W."/>
            <person name="Rosmana A."/>
            <person name="McMahon P."/>
            <person name="Junaid M."/>
            <person name="Guest D."/>
            <person name="Kheng T.Y."/>
            <person name="Meinhardt L.W."/>
            <person name="Bailey B.A."/>
        </authorList>
    </citation>
    <scope>NUCLEOTIDE SEQUENCE [LARGE SCALE GENOMIC DNA]</scope>
    <source>
        <strain evidence="2 3">CT2</strain>
    </source>
</reference>
<dbReference type="Pfam" id="PF01738">
    <property type="entry name" value="DLH"/>
    <property type="match status" value="1"/>
</dbReference>
<gene>
    <name evidence="2" type="ORF">CTheo_2469</name>
</gene>
<sequence length="254" mass="27918">MSIHNSNVACCSIPTVVPKEKYNQKGEYKPYGPFKKAYVVGNPGTGKAIIGSYDIFGYFPQTLQGADILAETLDALVIYPDFFDGKPWDNDAFPPRNDKEKQELQDFFGGVANLGDRLEQLTQLADQLRKEGATFIGTIGFCWGGKLSVLASGTGKTDAGVAIHPAMVDMKDADDLKVPLAIFPSKDEPLDFYDQIFKAISTKDFSSKNVYKVYPDMHHGWAAARADLENDANKKAYEDVYGTSVGFFRNVIAG</sequence>
<dbReference type="PANTHER" id="PTHR47668">
    <property type="entry name" value="DIENELACTONE HYDROLASE FAMILY PROTEIN (AFU_ORTHOLOGUE AFUA_6G01940)"/>
    <property type="match status" value="1"/>
</dbReference>
<dbReference type="GO" id="GO:0016787">
    <property type="term" value="F:hydrolase activity"/>
    <property type="evidence" value="ECO:0007669"/>
    <property type="project" value="UniProtKB-KW"/>
</dbReference>
<dbReference type="AlphaFoldDB" id="A0A5N5QQU4"/>
<evidence type="ECO:0000313" key="2">
    <source>
        <dbReference type="EMBL" id="KAB5594132.1"/>
    </source>
</evidence>
<feature type="domain" description="Dienelactone hydrolase" evidence="1">
    <location>
        <begin position="37"/>
        <end position="250"/>
    </location>
</feature>
<accession>A0A5N5QQU4</accession>
<dbReference type="Proteomes" id="UP000383932">
    <property type="component" value="Unassembled WGS sequence"/>
</dbReference>
<dbReference type="SUPFAM" id="SSF53474">
    <property type="entry name" value="alpha/beta-Hydrolases"/>
    <property type="match status" value="1"/>
</dbReference>
<keyword evidence="2" id="KW-0378">Hydrolase</keyword>
<evidence type="ECO:0000259" key="1">
    <source>
        <dbReference type="Pfam" id="PF01738"/>
    </source>
</evidence>